<protein>
    <recommendedName>
        <fullName evidence="2">Ig-like domain-containing protein</fullName>
    </recommendedName>
</protein>
<dbReference type="Pfam" id="PF00047">
    <property type="entry name" value="ig"/>
    <property type="match status" value="2"/>
</dbReference>
<dbReference type="OrthoDB" id="6365338at2759"/>
<evidence type="ECO:0000256" key="1">
    <source>
        <dbReference type="SAM" id="MobiDB-lite"/>
    </source>
</evidence>
<dbReference type="SMART" id="SM00408">
    <property type="entry name" value="IGc2"/>
    <property type="match status" value="2"/>
</dbReference>
<dbReference type="PANTHER" id="PTHR23279:SF36">
    <property type="entry name" value="DEFECTIVE PROBOSCIS EXTENSION RESPONSE 9, ISOFORM A"/>
    <property type="match status" value="1"/>
</dbReference>
<dbReference type="InterPro" id="IPR013151">
    <property type="entry name" value="Immunoglobulin_dom"/>
</dbReference>
<dbReference type="PROSITE" id="PS50835">
    <property type="entry name" value="IG_LIKE"/>
    <property type="match status" value="2"/>
</dbReference>
<feature type="region of interest" description="Disordered" evidence="1">
    <location>
        <begin position="316"/>
        <end position="336"/>
    </location>
</feature>
<gene>
    <name evidence="3" type="ORF">MEDL_69108</name>
</gene>
<dbReference type="SMART" id="SM00409">
    <property type="entry name" value="IG"/>
    <property type="match status" value="2"/>
</dbReference>
<dbReference type="AlphaFoldDB" id="A0A8S3VKS9"/>
<dbReference type="Proteomes" id="UP000683360">
    <property type="component" value="Unassembled WGS sequence"/>
</dbReference>
<dbReference type="GO" id="GO:0032589">
    <property type="term" value="C:neuron projection membrane"/>
    <property type="evidence" value="ECO:0007669"/>
    <property type="project" value="TreeGrafter"/>
</dbReference>
<dbReference type="SUPFAM" id="SSF48726">
    <property type="entry name" value="Immunoglobulin"/>
    <property type="match status" value="2"/>
</dbReference>
<dbReference type="PANTHER" id="PTHR23279">
    <property type="entry name" value="DEFECTIVE PROBOSCIS EXTENSION RESPONSE DPR -RELATED"/>
    <property type="match status" value="1"/>
</dbReference>
<feature type="domain" description="Ig-like" evidence="2">
    <location>
        <begin position="90"/>
        <end position="192"/>
    </location>
</feature>
<name>A0A8S3VKS9_MYTED</name>
<reference evidence="3" key="1">
    <citation type="submission" date="2021-03" db="EMBL/GenBank/DDBJ databases">
        <authorList>
            <person name="Bekaert M."/>
        </authorList>
    </citation>
    <scope>NUCLEOTIDE SEQUENCE</scope>
</reference>
<accession>A0A8S3VKS9</accession>
<dbReference type="InterPro" id="IPR003599">
    <property type="entry name" value="Ig_sub"/>
</dbReference>
<evidence type="ECO:0000313" key="4">
    <source>
        <dbReference type="Proteomes" id="UP000683360"/>
    </source>
</evidence>
<keyword evidence="4" id="KW-1185">Reference proteome</keyword>
<sequence>MIMDRTGHRSEKAVRTYKRPADSMLKDVSNILNPSNKQIKLEDPKPLTDTRAILTEQVNIENTENAFNVSKPEGKYRGLPRKAERQQLIPSFIPDKTNHVVVNRGDTAILKCKIRNLGPKAPVWRKVSEFFPLSVGKMMYAPNEEMSIDYHENDPITTSINLIIKRANPSHSGTYECQISAAEVYTYHVNLTVLRHPIPVQPSIRLTGTKYLNAYQRLNLTCNATGTLRAPEAIDWFFDGNLIDEKNKKWRNRVVVSNFIPEDSGRSFISQLTVERVVFEDAGIYVCRSSAPSINTDVETTSINVHVLGGDNITKIKREGDNTQNDPQQRSDSKASSRLGSDFYLILMVIFSKTLR</sequence>
<evidence type="ECO:0000313" key="3">
    <source>
        <dbReference type="EMBL" id="CAG2257910.1"/>
    </source>
</evidence>
<dbReference type="InterPro" id="IPR007110">
    <property type="entry name" value="Ig-like_dom"/>
</dbReference>
<dbReference type="EMBL" id="CAJPWZ010003333">
    <property type="protein sequence ID" value="CAG2257910.1"/>
    <property type="molecule type" value="Genomic_DNA"/>
</dbReference>
<comment type="caution">
    <text evidence="3">The sequence shown here is derived from an EMBL/GenBank/DDBJ whole genome shotgun (WGS) entry which is preliminary data.</text>
</comment>
<feature type="domain" description="Ig-like" evidence="2">
    <location>
        <begin position="202"/>
        <end position="304"/>
    </location>
</feature>
<dbReference type="InterPro" id="IPR036179">
    <property type="entry name" value="Ig-like_dom_sf"/>
</dbReference>
<dbReference type="Gene3D" id="2.60.40.10">
    <property type="entry name" value="Immunoglobulins"/>
    <property type="match status" value="2"/>
</dbReference>
<evidence type="ECO:0000259" key="2">
    <source>
        <dbReference type="PROSITE" id="PS50835"/>
    </source>
</evidence>
<proteinExistence type="predicted"/>
<dbReference type="InterPro" id="IPR003598">
    <property type="entry name" value="Ig_sub2"/>
</dbReference>
<organism evidence="3 4">
    <name type="scientific">Mytilus edulis</name>
    <name type="common">Blue mussel</name>
    <dbReference type="NCBI Taxonomy" id="6550"/>
    <lineage>
        <taxon>Eukaryota</taxon>
        <taxon>Metazoa</taxon>
        <taxon>Spiralia</taxon>
        <taxon>Lophotrochozoa</taxon>
        <taxon>Mollusca</taxon>
        <taxon>Bivalvia</taxon>
        <taxon>Autobranchia</taxon>
        <taxon>Pteriomorphia</taxon>
        <taxon>Mytilida</taxon>
        <taxon>Mytiloidea</taxon>
        <taxon>Mytilidae</taxon>
        <taxon>Mytilinae</taxon>
        <taxon>Mytilus</taxon>
    </lineage>
</organism>
<dbReference type="InterPro" id="IPR037448">
    <property type="entry name" value="Zig-8"/>
</dbReference>
<dbReference type="GO" id="GO:0050808">
    <property type="term" value="P:synapse organization"/>
    <property type="evidence" value="ECO:0007669"/>
    <property type="project" value="TreeGrafter"/>
</dbReference>
<dbReference type="InterPro" id="IPR013783">
    <property type="entry name" value="Ig-like_fold"/>
</dbReference>